<dbReference type="RefSeq" id="WP_101330228.1">
    <property type="nucleotide sequence ID" value="NZ_PJNH01000001.1"/>
</dbReference>
<dbReference type="Proteomes" id="UP000243524">
    <property type="component" value="Unassembled WGS sequence"/>
</dbReference>
<evidence type="ECO:0000313" key="2">
    <source>
        <dbReference type="Proteomes" id="UP000243524"/>
    </source>
</evidence>
<keyword evidence="2" id="KW-1185">Reference proteome</keyword>
<dbReference type="Pfam" id="PF13790">
    <property type="entry name" value="SR1P"/>
    <property type="match status" value="1"/>
</dbReference>
<gene>
    <name evidence="1" type="ORF">CEY16_01635</name>
</gene>
<comment type="caution">
    <text evidence="1">The sequence shown here is derived from an EMBL/GenBank/DDBJ whole genome shotgun (WGS) entry which is preliminary data.</text>
</comment>
<dbReference type="AlphaFoldDB" id="A0A2I0QVZ0"/>
<evidence type="ECO:0000313" key="1">
    <source>
        <dbReference type="EMBL" id="PKR78484.1"/>
    </source>
</evidence>
<reference evidence="1 2" key="1">
    <citation type="submission" date="2017-06" db="EMBL/GenBank/DDBJ databases">
        <title>the draft geome sequence of Illustriluteabacillus marina B3227.</title>
        <authorList>
            <person name="He R.-H."/>
            <person name="Du Z.-J."/>
        </authorList>
    </citation>
    <scope>NUCLEOTIDE SEQUENCE [LARGE SCALE GENOMIC DNA]</scope>
    <source>
        <strain evidence="1 2">B3227</strain>
    </source>
</reference>
<name>A0A2I0QVZ0_9BACI</name>
<dbReference type="InterPro" id="IPR025236">
    <property type="entry name" value="SR1P"/>
</dbReference>
<organism evidence="1 2">
    <name type="scientific">Halalkalibacillus sediminis</name>
    <dbReference type="NCBI Taxonomy" id="2018042"/>
    <lineage>
        <taxon>Bacteria</taxon>
        <taxon>Bacillati</taxon>
        <taxon>Bacillota</taxon>
        <taxon>Bacilli</taxon>
        <taxon>Bacillales</taxon>
        <taxon>Bacillaceae</taxon>
        <taxon>Halalkalibacillus</taxon>
    </lineage>
</organism>
<proteinExistence type="predicted"/>
<dbReference type="EMBL" id="PJNH01000001">
    <property type="protein sequence ID" value="PKR78484.1"/>
    <property type="molecule type" value="Genomic_DNA"/>
</dbReference>
<sequence length="35" mass="4097">MGTIICSTCQRIIEHFEHNKVTTLYSNNCDCHKKK</sequence>
<protein>
    <submittedName>
        <fullName evidence="1">GapA-binding peptide SR1P</fullName>
    </submittedName>
</protein>
<accession>A0A2I0QVZ0</accession>
<dbReference type="OrthoDB" id="2971595at2"/>